<feature type="coiled-coil region" evidence="12">
    <location>
        <begin position="2067"/>
        <end position="2138"/>
    </location>
</feature>
<dbReference type="PANTHER" id="PTHR18934">
    <property type="entry name" value="ATP-DEPENDENT RNA HELICASE"/>
    <property type="match status" value="1"/>
</dbReference>
<dbReference type="Gene3D" id="1.20.120.1080">
    <property type="match status" value="1"/>
</dbReference>
<dbReference type="InterPro" id="IPR002464">
    <property type="entry name" value="DNA/RNA_helicase_DEAH_CS"/>
</dbReference>
<evidence type="ECO:0000259" key="14">
    <source>
        <dbReference type="PROSITE" id="PS50089"/>
    </source>
</evidence>
<evidence type="ECO:0000313" key="18">
    <source>
        <dbReference type="EMBL" id="KAJ6638803.1"/>
    </source>
</evidence>
<dbReference type="PROSITE" id="PS00518">
    <property type="entry name" value="ZF_RING_1"/>
    <property type="match status" value="1"/>
</dbReference>
<dbReference type="CDD" id="cd17917">
    <property type="entry name" value="DEXHc_RHA-like"/>
    <property type="match status" value="1"/>
</dbReference>
<gene>
    <name evidence="18" type="primary">PRP43</name>
    <name evidence="18" type="ORF">Bhyg_11541</name>
</gene>
<keyword evidence="6" id="KW-0833">Ubl conjugation pathway</keyword>
<dbReference type="InterPro" id="IPR027417">
    <property type="entry name" value="P-loop_NTPase"/>
</dbReference>
<dbReference type="InterPro" id="IPR013083">
    <property type="entry name" value="Znf_RING/FYVE/PHD"/>
</dbReference>
<feature type="compositionally biased region" description="Basic and acidic residues" evidence="13">
    <location>
        <begin position="224"/>
        <end position="234"/>
    </location>
</feature>
<dbReference type="GO" id="GO:0003723">
    <property type="term" value="F:RNA binding"/>
    <property type="evidence" value="ECO:0007669"/>
    <property type="project" value="TreeGrafter"/>
</dbReference>
<evidence type="ECO:0000256" key="8">
    <source>
        <dbReference type="ARBA" id="ARBA00022806"/>
    </source>
</evidence>
<organism evidence="18 19">
    <name type="scientific">Pseudolycoriella hygida</name>
    <dbReference type="NCBI Taxonomy" id="35572"/>
    <lineage>
        <taxon>Eukaryota</taxon>
        <taxon>Metazoa</taxon>
        <taxon>Ecdysozoa</taxon>
        <taxon>Arthropoda</taxon>
        <taxon>Hexapoda</taxon>
        <taxon>Insecta</taxon>
        <taxon>Pterygota</taxon>
        <taxon>Neoptera</taxon>
        <taxon>Endopterygota</taxon>
        <taxon>Diptera</taxon>
        <taxon>Nematocera</taxon>
        <taxon>Sciaroidea</taxon>
        <taxon>Sciaridae</taxon>
        <taxon>Pseudolycoriella</taxon>
    </lineage>
</organism>
<keyword evidence="1" id="KW-0808">Transferase</keyword>
<dbReference type="InterPro" id="IPR001650">
    <property type="entry name" value="Helicase_C-like"/>
</dbReference>
<dbReference type="InterPro" id="IPR017907">
    <property type="entry name" value="Znf_RING_CS"/>
</dbReference>
<reference evidence="18" key="1">
    <citation type="submission" date="2022-07" db="EMBL/GenBank/DDBJ databases">
        <authorList>
            <person name="Trinca V."/>
            <person name="Uliana J.V.C."/>
            <person name="Torres T.T."/>
            <person name="Ward R.J."/>
            <person name="Monesi N."/>
        </authorList>
    </citation>
    <scope>NUCLEOTIDE SEQUENCE</scope>
    <source>
        <strain evidence="18">HSMRA1968</strain>
        <tissue evidence="18">Whole embryos</tissue>
    </source>
</reference>
<dbReference type="InterPro" id="IPR001841">
    <property type="entry name" value="Znf_RING"/>
</dbReference>
<keyword evidence="12" id="KW-0175">Coiled coil</keyword>
<feature type="domain" description="Helicase C-terminal" evidence="16">
    <location>
        <begin position="574"/>
        <end position="759"/>
    </location>
</feature>
<dbReference type="EMBL" id="WJQU01000003">
    <property type="protein sequence ID" value="KAJ6638803.1"/>
    <property type="molecule type" value="Genomic_DNA"/>
</dbReference>
<dbReference type="OrthoDB" id="6103986at2759"/>
<sequence>MHFVLTRYYTMEKKQQYCWKKDACQRANCKFIHPKKRSNQSQQSATKGSERLYSEGNASTNQQSTQKGTCGTINEEKSTFDSWAANVITESELSELRQEVSESTQSRKGRGDDANGNFSNEQQHSRNETKKTAELYKKSEQSFNKKEQKRPKTALNKISENNRTSSHSATSFQRAANVITDNDLGQSSQQPSEQTESKKSRRRRYRNNNANGNCTNEQQQQSEPETKKTVDYYRKSKQSFTKKNQDEVNNTSEKNQRSSFHSATPLLSKFHQQIEPFQPKQPEWFNDESQAIVQHNAVITSIQDQISQIILSPDYAVEYEKHEATIRVLREQIAELGMHVSIYDSFKSRAIRELASKPTELNNQIFREIYRFKYRLGAFAKRIDLEKHFYSGHRFIVVQGATGSGKSTQIPQYIADHPRFYGQKIICTQPRKLAAISLSRRVAFEYSGGIGNISLPYIGFQVGGDRQGNENCRIEFVTEGILLERIMKGDMTSFKNVGCIIVDEAHERSITCDLLLGLLKTPDPRWKDVLIVITSATIDLTSFSKFFNGAPTVEIEGRTYPVDIIYRPVASETSIQNAVTKCALEIHVCCQSDSGDILCFLPGLEDISNAKLIFEKELQKIPRKFGLLNAKVFMLYGKQAPDKQAEVFEKIDSSKERKIIFATDVAETSITIDGVVYVVDSGIKKEMVFDAERNISSLKINPISKSSAIQRAGRCGRTRPGTCYRLYSQDEYESMNLNAAPEVLCKPLSLAVLTLLELSADPEDFDWITSPTEEAISNSLNELMILGAVNKQKKPTDLGKLIAKCQQDPKTVKMIYAGCLKGLGEAACSVASILSVSNLFFWNGNDAKTRDESMQIRKQLAMPEGDVVTMYRIFENFIARFNSRKKIESDAAAVSSSEWCRNNYLNQKSIFLALATKKELIDQVKKSKVWFKFPTQRKEPSNVEIQELMCSGYYIQCARVFHSKNANTTSEYFATQSEVAGRLDFRSSFNLLEVDSPKWIVYDKIVRLPSTIFPVATAMDETWFQEANSDFYNFSVKKIETLPTEVTVTSTSQVAFRKIVGRNFCNVDTLEKELGCLLTGEPETGHMYLYSSAMNKDKVEREISSKIQQALTEIRKQTNEESFAGETRIVVGEGYKVQEILFKQEFSTFYIKDIKKDLEKSRLESILTSNNEQLVSLDCTYHDQTYTAIAKFSSKKDAKSSYEKISKMDVVVTPRFGTAPCKGITHGLNCRLQLTWPTAKSTGVANIFFNKAEDANEFLSNVHYIYPDVKVHVSGMTQRRAQLRGEEVNGTPLTYLKNARGCRFRFDVEAINKIPNKNQLNYKVILTDLKLSIDKFELMTSLSNYNPKSIIVEYEDIKVPASGNGLTPQAKRDKLKPFERFINADTKTSDFFKRDSGVAGICIFFNSNSIAREAYDAAKTAYAASEPRHSLYAPHRLEIEFTHAISIQGELYTFLQSNIKALQTESRGKGITSSIKCIDANSKKVVVKFHMSKLSLVDWIQEKLDELLRPAKLKCSNVDVLFTFVGRQELMKFSKKTYIDWSDETHIIWVYGTAAEKQKTSDKINEIAKQLYSYDILGQEILLRKTVRINGDEGRAITKKCKEAKLAMYHFHGKGLYLSGSKDSVDTVIQFLEQKKYSWNRTKPNRSKHEETRECGVCFCPPDGTFITLSVCGHLFCNECIEPMMNMQPPPFPIKCPTCFEYVALYDIKKLAPAKSLEKVLEMAVISFQKSHSEDIRKCPTPSCRQLLCYQQRSTGDNGGEFLFCDECIASYCISCSEKLDKPIKSHNEDSCENIQNGISHLVFKHVRDIQDEVFNLRCPRCKNPFDGFDGCAAVTCSDPCRASFCGLCLKDCGTNAHPHVRNCDKNEGKSYYVTDANLKKAHVEMRNENLRAYLSRHNLSAKFLQQIIEKIRKDLNDLGMKVPIVSGVCKDETVELSDRVMLHVRKIQDNILTLSCPSCKTAFFDFDGCACVICFHCRIEFCGLCLEHYSNDVKAHVLSCDRSTKKLNIFFNPNELENIHSDVISDRLQSYFDNEINDDVTNKRLILNVIAKDFTGRQIKIPDVSNARQIEQRAREQRQLRLWEQERERLQLEQRAREQRQLRLREQEREQRQLEQRAREQRQLRLQEREERLWEEQFRFQRHDWDRPLQPQKKSECCIL</sequence>
<dbReference type="PROSITE" id="PS51192">
    <property type="entry name" value="HELICASE_ATP_BIND_1"/>
    <property type="match status" value="1"/>
</dbReference>
<keyword evidence="19" id="KW-1185">Reference proteome</keyword>
<evidence type="ECO:0000256" key="3">
    <source>
        <dbReference type="ARBA" id="ARBA00022737"/>
    </source>
</evidence>
<protein>
    <submittedName>
        <fullName evidence="18">Pre-mRNA-splicing factor ATP-dependent RNA helicase PRP43</fullName>
    </submittedName>
</protein>
<dbReference type="GO" id="GO:0008270">
    <property type="term" value="F:zinc ion binding"/>
    <property type="evidence" value="ECO:0007669"/>
    <property type="project" value="UniProtKB-KW"/>
</dbReference>
<dbReference type="GO" id="GO:0016787">
    <property type="term" value="F:hydrolase activity"/>
    <property type="evidence" value="ECO:0007669"/>
    <property type="project" value="UniProtKB-KW"/>
</dbReference>
<dbReference type="PROSITE" id="PS51873">
    <property type="entry name" value="TRIAD"/>
    <property type="match status" value="1"/>
</dbReference>
<evidence type="ECO:0000259" key="17">
    <source>
        <dbReference type="PROSITE" id="PS51873"/>
    </source>
</evidence>
<dbReference type="GO" id="GO:0016740">
    <property type="term" value="F:transferase activity"/>
    <property type="evidence" value="ECO:0007669"/>
    <property type="project" value="UniProtKB-KW"/>
</dbReference>
<dbReference type="PROSITE" id="PS51194">
    <property type="entry name" value="HELICASE_CTER"/>
    <property type="match status" value="1"/>
</dbReference>
<dbReference type="Gene3D" id="1.20.120.1750">
    <property type="match status" value="2"/>
</dbReference>
<evidence type="ECO:0000256" key="10">
    <source>
        <dbReference type="ARBA" id="ARBA00022840"/>
    </source>
</evidence>
<dbReference type="SMART" id="SM00184">
    <property type="entry name" value="RING"/>
    <property type="match status" value="1"/>
</dbReference>
<dbReference type="GO" id="GO:0005524">
    <property type="term" value="F:ATP binding"/>
    <property type="evidence" value="ECO:0007669"/>
    <property type="project" value="UniProtKB-KW"/>
</dbReference>
<keyword evidence="7" id="KW-0378">Hydrolase</keyword>
<name>A0A9Q0S0C5_9DIPT</name>
<dbReference type="InterPro" id="IPR011545">
    <property type="entry name" value="DEAD/DEAH_box_helicase_dom"/>
</dbReference>
<dbReference type="CDD" id="cd18791">
    <property type="entry name" value="SF2_C_RHA"/>
    <property type="match status" value="1"/>
</dbReference>
<keyword evidence="8 18" id="KW-0347">Helicase</keyword>
<evidence type="ECO:0000256" key="13">
    <source>
        <dbReference type="SAM" id="MobiDB-lite"/>
    </source>
</evidence>
<evidence type="ECO:0000259" key="15">
    <source>
        <dbReference type="PROSITE" id="PS51192"/>
    </source>
</evidence>
<dbReference type="CDD" id="cd20335">
    <property type="entry name" value="BRcat_RBR"/>
    <property type="match status" value="1"/>
</dbReference>
<evidence type="ECO:0000256" key="5">
    <source>
        <dbReference type="ARBA" id="ARBA00022771"/>
    </source>
</evidence>
<dbReference type="Gene3D" id="3.30.40.10">
    <property type="entry name" value="Zinc/RING finger domain, C3HC4 (zinc finger)"/>
    <property type="match status" value="1"/>
</dbReference>
<dbReference type="Proteomes" id="UP001151699">
    <property type="component" value="Chromosome X"/>
</dbReference>
<feature type="compositionally biased region" description="Polar residues" evidence="13">
    <location>
        <begin position="214"/>
        <end position="223"/>
    </location>
</feature>
<dbReference type="SMART" id="SM00490">
    <property type="entry name" value="HELICc"/>
    <property type="match status" value="1"/>
</dbReference>
<feature type="domain" description="RING-type" evidence="17">
    <location>
        <begin position="1651"/>
        <end position="1868"/>
    </location>
</feature>
<dbReference type="SMART" id="SM00487">
    <property type="entry name" value="DEXDc"/>
    <property type="match status" value="1"/>
</dbReference>
<dbReference type="CDD" id="cd20336">
    <property type="entry name" value="Rcat_RBR"/>
    <property type="match status" value="1"/>
</dbReference>
<evidence type="ECO:0000256" key="1">
    <source>
        <dbReference type="ARBA" id="ARBA00022679"/>
    </source>
</evidence>
<evidence type="ECO:0000313" key="19">
    <source>
        <dbReference type="Proteomes" id="UP001151699"/>
    </source>
</evidence>
<keyword evidence="5 11" id="KW-0863">Zinc-finger</keyword>
<dbReference type="Gene3D" id="3.40.50.300">
    <property type="entry name" value="P-loop containing nucleotide triphosphate hydrolases"/>
    <property type="match status" value="2"/>
</dbReference>
<dbReference type="SUPFAM" id="SSF52540">
    <property type="entry name" value="P-loop containing nucleoside triphosphate hydrolases"/>
    <property type="match status" value="1"/>
</dbReference>
<dbReference type="SUPFAM" id="SSF57850">
    <property type="entry name" value="RING/U-box"/>
    <property type="match status" value="2"/>
</dbReference>
<dbReference type="InterPro" id="IPR014001">
    <property type="entry name" value="Helicase_ATP-bd"/>
</dbReference>
<dbReference type="PROSITE" id="PS00690">
    <property type="entry name" value="DEAH_ATP_HELICASE"/>
    <property type="match status" value="1"/>
</dbReference>
<comment type="caution">
    <text evidence="18">The sequence shown here is derived from an EMBL/GenBank/DDBJ whole genome shotgun (WGS) entry which is preliminary data.</text>
</comment>
<accession>A0A9Q0S0C5</accession>
<evidence type="ECO:0000256" key="6">
    <source>
        <dbReference type="ARBA" id="ARBA00022786"/>
    </source>
</evidence>
<dbReference type="SMART" id="SM00847">
    <property type="entry name" value="HA2"/>
    <property type="match status" value="1"/>
</dbReference>
<evidence type="ECO:0000256" key="12">
    <source>
        <dbReference type="SAM" id="Coils"/>
    </source>
</evidence>
<dbReference type="InterPro" id="IPR044066">
    <property type="entry name" value="TRIAD_supradom"/>
</dbReference>
<keyword evidence="10" id="KW-0067">ATP-binding</keyword>
<feature type="domain" description="Helicase ATP-binding" evidence="15">
    <location>
        <begin position="387"/>
        <end position="556"/>
    </location>
</feature>
<feature type="compositionally biased region" description="Basic and acidic residues" evidence="13">
    <location>
        <begin position="123"/>
        <end position="146"/>
    </location>
</feature>
<dbReference type="InterPro" id="IPR007502">
    <property type="entry name" value="Helicase-assoc_dom"/>
</dbReference>
<evidence type="ECO:0000256" key="4">
    <source>
        <dbReference type="ARBA" id="ARBA00022741"/>
    </source>
</evidence>
<keyword evidence="4" id="KW-0547">Nucleotide-binding</keyword>
<evidence type="ECO:0000259" key="16">
    <source>
        <dbReference type="PROSITE" id="PS51194"/>
    </source>
</evidence>
<proteinExistence type="predicted"/>
<dbReference type="GO" id="GO:0004386">
    <property type="term" value="F:helicase activity"/>
    <property type="evidence" value="ECO:0007669"/>
    <property type="project" value="UniProtKB-KW"/>
</dbReference>
<feature type="compositionally biased region" description="Polar residues" evidence="13">
    <location>
        <begin position="56"/>
        <end position="72"/>
    </location>
</feature>
<feature type="compositionally biased region" description="Polar residues" evidence="13">
    <location>
        <begin position="156"/>
        <end position="185"/>
    </location>
</feature>
<evidence type="ECO:0000256" key="9">
    <source>
        <dbReference type="ARBA" id="ARBA00022833"/>
    </source>
</evidence>
<keyword evidence="9" id="KW-0862">Zinc</keyword>
<keyword evidence="2" id="KW-0479">Metal-binding</keyword>
<evidence type="ECO:0000256" key="11">
    <source>
        <dbReference type="PROSITE-ProRule" id="PRU00175"/>
    </source>
</evidence>
<keyword evidence="3" id="KW-0677">Repeat</keyword>
<evidence type="ECO:0000256" key="7">
    <source>
        <dbReference type="ARBA" id="ARBA00022801"/>
    </source>
</evidence>
<feature type="compositionally biased region" description="Polar residues" evidence="13">
    <location>
        <begin position="238"/>
        <end position="259"/>
    </location>
</feature>
<dbReference type="Pfam" id="PF00270">
    <property type="entry name" value="DEAD"/>
    <property type="match status" value="1"/>
</dbReference>
<feature type="region of interest" description="Disordered" evidence="13">
    <location>
        <begin position="93"/>
        <end position="259"/>
    </location>
</feature>
<feature type="domain" description="RING-type" evidence="14">
    <location>
        <begin position="1655"/>
        <end position="1699"/>
    </location>
</feature>
<evidence type="ECO:0000256" key="2">
    <source>
        <dbReference type="ARBA" id="ARBA00022723"/>
    </source>
</evidence>
<dbReference type="PROSITE" id="PS50089">
    <property type="entry name" value="ZF_RING_2"/>
    <property type="match status" value="1"/>
</dbReference>
<feature type="region of interest" description="Disordered" evidence="13">
    <location>
        <begin position="34"/>
        <end position="73"/>
    </location>
</feature>
<dbReference type="PANTHER" id="PTHR18934:SF221">
    <property type="entry name" value="ATP-DEPENDENT RNA HELICASE DHX34-RELATED"/>
    <property type="match status" value="1"/>
</dbReference>
<dbReference type="Pfam" id="PF00271">
    <property type="entry name" value="Helicase_C"/>
    <property type="match status" value="1"/>
</dbReference>